<evidence type="ECO:0000256" key="1">
    <source>
        <dbReference type="SAM" id="SignalP"/>
    </source>
</evidence>
<proteinExistence type="predicted"/>
<reference evidence="3" key="1">
    <citation type="journal article" date="2013" name="Genome Announc.">
        <title>Draft Genome Sequence of Agarivorans albus Strain MKT 106T, an Agarolytic Marine Bacterium.</title>
        <authorList>
            <person name="Yasuike M."/>
            <person name="Nakamura Y."/>
            <person name="Kai W."/>
            <person name="Fujiwara A."/>
            <person name="Fukui Y."/>
            <person name="Satomi M."/>
            <person name="Sano M."/>
        </authorList>
    </citation>
    <scope>NUCLEOTIDE SEQUENCE [LARGE SCALE GENOMIC DNA]</scope>
</reference>
<evidence type="ECO:0000313" key="3">
    <source>
        <dbReference type="EMBL" id="GAD02565.1"/>
    </source>
</evidence>
<name>R9PMM3_AGAAL</name>
<feature type="domain" description="DUF4397" evidence="2">
    <location>
        <begin position="31"/>
        <end position="149"/>
    </location>
</feature>
<gene>
    <name evidence="3" type="ORF">AALB_2645</name>
</gene>
<dbReference type="Proteomes" id="UP000014461">
    <property type="component" value="Unassembled WGS sequence"/>
</dbReference>
<feature type="domain" description="DUF4397" evidence="2">
    <location>
        <begin position="247"/>
        <end position="367"/>
    </location>
</feature>
<evidence type="ECO:0000313" key="4">
    <source>
        <dbReference type="Proteomes" id="UP000014461"/>
    </source>
</evidence>
<accession>R9PMM3</accession>
<keyword evidence="1" id="KW-0732">Signal</keyword>
<dbReference type="OrthoDB" id="9783299at2"/>
<dbReference type="STRING" id="1331007.AALB_2645"/>
<dbReference type="AlphaFoldDB" id="R9PMM3"/>
<dbReference type="EMBL" id="BARX01000017">
    <property type="protein sequence ID" value="GAD02565.1"/>
    <property type="molecule type" value="Genomic_DNA"/>
</dbReference>
<protein>
    <recommendedName>
        <fullName evidence="2">DUF4397 domain-containing protein</fullName>
    </recommendedName>
</protein>
<keyword evidence="4" id="KW-1185">Reference proteome</keyword>
<feature type="signal peptide" evidence="1">
    <location>
        <begin position="1"/>
        <end position="17"/>
    </location>
</feature>
<organism evidence="3 4">
    <name type="scientific">Agarivorans albus MKT 106</name>
    <dbReference type="NCBI Taxonomy" id="1331007"/>
    <lineage>
        <taxon>Bacteria</taxon>
        <taxon>Pseudomonadati</taxon>
        <taxon>Pseudomonadota</taxon>
        <taxon>Gammaproteobacteria</taxon>
        <taxon>Alteromonadales</taxon>
        <taxon>Alteromonadaceae</taxon>
        <taxon>Agarivorans</taxon>
    </lineage>
</organism>
<dbReference type="InterPro" id="IPR025510">
    <property type="entry name" value="DUF4397"/>
</dbReference>
<comment type="caution">
    <text evidence="3">The sequence shown here is derived from an EMBL/GenBank/DDBJ whole genome shotgun (WGS) entry which is preliminary data.</text>
</comment>
<feature type="chain" id="PRO_5004488052" description="DUF4397 domain-containing protein" evidence="1">
    <location>
        <begin position="18"/>
        <end position="453"/>
    </location>
</feature>
<sequence>MKLAKSGLLLSSAVLLAACGSDDDHVETPMSSVRVTHASADAPMVEVKANGETFAGLSMVDYRQGSAWVPVASGSYDISVDAILPGDNAEVIAANLEFSPDMQYDIIALNYAASIEPVVLSRSSDAVDAASVRLDVLHGHPDVGGVDIYLTTAADITSEAAAITNLEFKVDSADLPVTVPADTYRIRITGTGSKTVVFDSGEVALAGGSDLMLTAVPNSDMGSVSPVNVLLADGSAVSVVRDMAETSHVRVVHAVDDAPMVDVLASGAPVTGFTGIAFNEIPFRSGDLPAASYDLSVAASADNSLVVIDAPGVMLDAGAETSIYAVGKLNSITDSTIEPLVISEDLRSVALYSKVRVVHASPTAGDLGPVDIHASADGNFSADTVVLAGINFKDNAVLNVAGGTYTFAVILASDTTYSPAIETMATIENGGVYTAVATDDFSDLVLNVDTMAP</sequence>
<dbReference type="Pfam" id="PF14344">
    <property type="entry name" value="DUF4397"/>
    <property type="match status" value="2"/>
</dbReference>
<dbReference type="PROSITE" id="PS51257">
    <property type="entry name" value="PROKAR_LIPOPROTEIN"/>
    <property type="match status" value="1"/>
</dbReference>
<evidence type="ECO:0000259" key="2">
    <source>
        <dbReference type="Pfam" id="PF14344"/>
    </source>
</evidence>
<dbReference type="RefSeq" id="WP_016402332.1">
    <property type="nucleotide sequence ID" value="NZ_BARX01000017.1"/>
</dbReference>